<reference evidence="2" key="2">
    <citation type="journal article" date="2019" name="Mol. Plant Microbe Interact.">
        <title>Genome sequence resources for four phytopathogenic fungi from the Colletotrichum orbiculare species complex.</title>
        <authorList>
            <person name="Gan P."/>
            <person name="Tsushima A."/>
            <person name="Narusaka M."/>
            <person name="Narusaka Y."/>
            <person name="Takano Y."/>
            <person name="Kubo Y."/>
            <person name="Shirasu K."/>
        </authorList>
    </citation>
    <scope>GENOME REANNOTATION</scope>
    <source>
        <strain evidence="2">104-T / ATCC 96160 / CBS 514.97 / LARS 414 / MAFF 240422</strain>
    </source>
</reference>
<keyword evidence="2" id="KW-1185">Reference proteome</keyword>
<accession>A0A484G8I1</accession>
<proteinExistence type="predicted"/>
<organism evidence="1 2">
    <name type="scientific">Colletotrichum orbiculare (strain 104-T / ATCC 96160 / CBS 514.97 / LARS 414 / MAFF 240422)</name>
    <name type="common">Cucumber anthracnose fungus</name>
    <name type="synonym">Colletotrichum lagenarium</name>
    <dbReference type="NCBI Taxonomy" id="1213857"/>
    <lineage>
        <taxon>Eukaryota</taxon>
        <taxon>Fungi</taxon>
        <taxon>Dikarya</taxon>
        <taxon>Ascomycota</taxon>
        <taxon>Pezizomycotina</taxon>
        <taxon>Sordariomycetes</taxon>
        <taxon>Hypocreomycetidae</taxon>
        <taxon>Glomerellales</taxon>
        <taxon>Glomerellaceae</taxon>
        <taxon>Colletotrichum</taxon>
        <taxon>Colletotrichum orbiculare species complex</taxon>
    </lineage>
</organism>
<name>A0A484G8I1_COLOR</name>
<evidence type="ECO:0000313" key="2">
    <source>
        <dbReference type="Proteomes" id="UP000014480"/>
    </source>
</evidence>
<dbReference type="Proteomes" id="UP000014480">
    <property type="component" value="Unassembled WGS sequence"/>
</dbReference>
<protein>
    <submittedName>
        <fullName evidence="1">Uncharacterized protein</fullName>
    </submittedName>
</protein>
<comment type="caution">
    <text evidence="1">The sequence shown here is derived from an EMBL/GenBank/DDBJ whole genome shotgun (WGS) entry which is preliminary data.</text>
</comment>
<dbReference type="EMBL" id="AMCV02000001">
    <property type="protein sequence ID" value="TDZ26769.1"/>
    <property type="molecule type" value="Genomic_DNA"/>
</dbReference>
<dbReference type="AlphaFoldDB" id="A0A484G8I1"/>
<reference evidence="2" key="1">
    <citation type="journal article" date="2013" name="New Phytol.">
        <title>Comparative genomic and transcriptomic analyses reveal the hemibiotrophic stage shift of Colletotrichum fungi.</title>
        <authorList>
            <person name="Gan P."/>
            <person name="Ikeda K."/>
            <person name="Irieda H."/>
            <person name="Narusaka M."/>
            <person name="O'Connell R.J."/>
            <person name="Narusaka Y."/>
            <person name="Takano Y."/>
            <person name="Kubo Y."/>
            <person name="Shirasu K."/>
        </authorList>
    </citation>
    <scope>NUCLEOTIDE SEQUENCE [LARGE SCALE GENOMIC DNA]</scope>
    <source>
        <strain evidence="2">104-T / ATCC 96160 / CBS 514.97 / LARS 414 / MAFF 240422</strain>
    </source>
</reference>
<gene>
    <name evidence="1" type="ORF">Cob_v000059</name>
</gene>
<evidence type="ECO:0000313" key="1">
    <source>
        <dbReference type="EMBL" id="TDZ26769.1"/>
    </source>
</evidence>
<sequence length="68" mass="7565">MTDRLLAYYAEIRVSQQHKTKLALKDGSASGLCRDGRETLENSLIDRQSTMVFVEAATAYTQRLITAG</sequence>